<evidence type="ECO:0000259" key="3">
    <source>
        <dbReference type="Pfam" id="PF26078"/>
    </source>
</evidence>
<proteinExistence type="inferred from homology"/>
<dbReference type="PANTHER" id="PTHR37829:SF3">
    <property type="entry name" value="PROTEIN JAYE-RELATED"/>
    <property type="match status" value="1"/>
</dbReference>
<feature type="domain" description="Baseplate J-like C-terminal" evidence="4">
    <location>
        <begin position="265"/>
        <end position="349"/>
    </location>
</feature>
<dbReference type="Pfam" id="PF26079">
    <property type="entry name" value="Baseplate_J_C"/>
    <property type="match status" value="1"/>
</dbReference>
<feature type="domain" description="Baseplate J-like central" evidence="3">
    <location>
        <begin position="188"/>
        <end position="259"/>
    </location>
</feature>
<feature type="domain" description="Baseplate protein J-like barrel" evidence="2">
    <location>
        <begin position="86"/>
        <end position="167"/>
    </location>
</feature>
<evidence type="ECO:0000259" key="2">
    <source>
        <dbReference type="Pfam" id="PF04865"/>
    </source>
</evidence>
<name>A0ABR6CR45_9BACI</name>
<dbReference type="EMBL" id="JACJHX010000008">
    <property type="protein sequence ID" value="MBA9027509.1"/>
    <property type="molecule type" value="Genomic_DNA"/>
</dbReference>
<dbReference type="Pfam" id="PF26078">
    <property type="entry name" value="Baseplate_J_M"/>
    <property type="match status" value="1"/>
</dbReference>
<dbReference type="RefSeq" id="WP_182502961.1">
    <property type="nucleotide sequence ID" value="NZ_JACJHX010000008.1"/>
</dbReference>
<gene>
    <name evidence="5" type="ORF">HNP81_002799</name>
</gene>
<sequence length="350" mass="36690">MAFEDKTAELLHAAMLVSVDDSLDKREGSVVHDMTYPAAIELAHAYVELDSVLGLGFAETTEGIYLDLRAGEFGVARKQELKAQGSVTLTGPADMLVPSGTRVQTAQDVFFETLADVLLSGGTATVEAEAELGGVGGNVAAGTISALAPGPLYGVVTVTNSQAFSGGVDTEDDHSLLQRLKDRVQRPSTSGNANHYRQWALEVSGVGDVKVYPVWNGGNTVKVVLLSTSRRAPDQVVIDAATANIESNRPVGPIVTVVGASELAINVSATLTLEDGADLEDVSAQFSEALANYLSSIAFTDDLIRYTRIANLLLDIPTVIDYENMLVNGGAANIHLTDVQVGVAGAVAFT</sequence>
<comment type="similarity">
    <text evidence="1">Belongs to the Mu gp47/PBSX XkdT family.</text>
</comment>
<evidence type="ECO:0000259" key="4">
    <source>
        <dbReference type="Pfam" id="PF26079"/>
    </source>
</evidence>
<reference evidence="5 6" key="1">
    <citation type="submission" date="2020-08" db="EMBL/GenBank/DDBJ databases">
        <title>Genomic Encyclopedia of Type Strains, Phase IV (KMG-IV): sequencing the most valuable type-strain genomes for metagenomic binning, comparative biology and taxonomic classification.</title>
        <authorList>
            <person name="Goeker M."/>
        </authorList>
    </citation>
    <scope>NUCLEOTIDE SEQUENCE [LARGE SCALE GENOMIC DNA]</scope>
    <source>
        <strain evidence="5 6">DSM 105481</strain>
    </source>
</reference>
<protein>
    <submittedName>
        <fullName evidence="5">Phage protein gp47/JayE</fullName>
    </submittedName>
</protein>
<evidence type="ECO:0000313" key="5">
    <source>
        <dbReference type="EMBL" id="MBA9027509.1"/>
    </source>
</evidence>
<dbReference type="InterPro" id="IPR052399">
    <property type="entry name" value="Phage_Baseplate_Assmbl_Protein"/>
</dbReference>
<organism evidence="5 6">
    <name type="scientific">Peribacillus huizhouensis</name>
    <dbReference type="NCBI Taxonomy" id="1501239"/>
    <lineage>
        <taxon>Bacteria</taxon>
        <taxon>Bacillati</taxon>
        <taxon>Bacillota</taxon>
        <taxon>Bacilli</taxon>
        <taxon>Bacillales</taxon>
        <taxon>Bacillaceae</taxon>
        <taxon>Peribacillus</taxon>
    </lineage>
</organism>
<dbReference type="Proteomes" id="UP000626697">
    <property type="component" value="Unassembled WGS sequence"/>
</dbReference>
<evidence type="ECO:0000313" key="6">
    <source>
        <dbReference type="Proteomes" id="UP000626697"/>
    </source>
</evidence>
<dbReference type="InterPro" id="IPR006949">
    <property type="entry name" value="Barrel_Baseplate_J-like"/>
</dbReference>
<comment type="caution">
    <text evidence="5">The sequence shown here is derived from an EMBL/GenBank/DDBJ whole genome shotgun (WGS) entry which is preliminary data.</text>
</comment>
<dbReference type="Pfam" id="PF04865">
    <property type="entry name" value="Baseplate_J"/>
    <property type="match status" value="1"/>
</dbReference>
<dbReference type="PANTHER" id="PTHR37829">
    <property type="entry name" value="PHAGE-LIKE ELEMENT PBSX PROTEIN XKDT"/>
    <property type="match status" value="1"/>
</dbReference>
<keyword evidence="6" id="KW-1185">Reference proteome</keyword>
<evidence type="ECO:0000256" key="1">
    <source>
        <dbReference type="ARBA" id="ARBA00038087"/>
    </source>
</evidence>
<dbReference type="InterPro" id="IPR058530">
    <property type="entry name" value="Baseplate_J-like_C"/>
</dbReference>
<accession>A0ABR6CR45</accession>
<dbReference type="InterPro" id="IPR058531">
    <property type="entry name" value="Baseplate_J_M"/>
</dbReference>